<keyword evidence="7" id="KW-0067">ATP-binding</keyword>
<dbReference type="PRINTS" id="PR00983">
    <property type="entry name" value="TRNASYNTHCYS"/>
</dbReference>
<dbReference type="InterPro" id="IPR015803">
    <property type="entry name" value="Cys-tRNA-ligase"/>
</dbReference>
<dbReference type="PANTHER" id="PTHR10890:SF3">
    <property type="entry name" value="CYSTEINE--TRNA LIGASE, CYTOPLASMIC"/>
    <property type="match status" value="1"/>
</dbReference>
<keyword evidence="3" id="KW-0436">Ligase</keyword>
<evidence type="ECO:0000256" key="8">
    <source>
        <dbReference type="ARBA" id="ARBA00022917"/>
    </source>
</evidence>
<evidence type="ECO:0000256" key="2">
    <source>
        <dbReference type="ARBA" id="ARBA00012832"/>
    </source>
</evidence>
<evidence type="ECO:0000256" key="9">
    <source>
        <dbReference type="ARBA" id="ARBA00023146"/>
    </source>
</evidence>
<protein>
    <recommendedName>
        <fullName evidence="2">cysteine--tRNA ligase</fullName>
        <ecNumber evidence="2">6.1.1.16</ecNumber>
    </recommendedName>
    <alternativeName>
        <fullName evidence="10">Cysteinyl-tRNA synthetase</fullName>
    </alternativeName>
</protein>
<dbReference type="InterPro" id="IPR024909">
    <property type="entry name" value="Cys-tRNA/MSH_ligase"/>
</dbReference>
<dbReference type="Pfam" id="PF01406">
    <property type="entry name" value="tRNA-synt_1e"/>
    <property type="match status" value="1"/>
</dbReference>
<dbReference type="CDD" id="cd00672">
    <property type="entry name" value="CysRS_core"/>
    <property type="match status" value="1"/>
</dbReference>
<dbReference type="SUPFAM" id="SSF52374">
    <property type="entry name" value="Nucleotidylyl transferase"/>
    <property type="match status" value="1"/>
</dbReference>
<evidence type="ECO:0000259" key="11">
    <source>
        <dbReference type="Pfam" id="PF01406"/>
    </source>
</evidence>
<dbReference type="InterPro" id="IPR014729">
    <property type="entry name" value="Rossmann-like_a/b/a_fold"/>
</dbReference>
<evidence type="ECO:0000256" key="4">
    <source>
        <dbReference type="ARBA" id="ARBA00022723"/>
    </source>
</evidence>
<name>A0A3G5A3C9_9VIRU</name>
<evidence type="ECO:0000256" key="7">
    <source>
        <dbReference type="ARBA" id="ARBA00022840"/>
    </source>
</evidence>
<evidence type="ECO:0000256" key="5">
    <source>
        <dbReference type="ARBA" id="ARBA00022741"/>
    </source>
</evidence>
<evidence type="ECO:0000256" key="6">
    <source>
        <dbReference type="ARBA" id="ARBA00022833"/>
    </source>
</evidence>
<evidence type="ECO:0000256" key="3">
    <source>
        <dbReference type="ARBA" id="ARBA00022598"/>
    </source>
</evidence>
<dbReference type="Gene3D" id="3.40.50.620">
    <property type="entry name" value="HUPs"/>
    <property type="match status" value="1"/>
</dbReference>
<comment type="cofactor">
    <cofactor evidence="1">
        <name>Zn(2+)</name>
        <dbReference type="ChEBI" id="CHEBI:29105"/>
    </cofactor>
</comment>
<keyword evidence="8" id="KW-0648">Protein biosynthesis</keyword>
<reference evidence="12" key="1">
    <citation type="submission" date="2018-10" db="EMBL/GenBank/DDBJ databases">
        <title>Hidden diversity of soil giant viruses.</title>
        <authorList>
            <person name="Schulz F."/>
            <person name="Alteio L."/>
            <person name="Goudeau D."/>
            <person name="Ryan E.M."/>
            <person name="Malmstrom R.R."/>
            <person name="Blanchard J."/>
            <person name="Woyke T."/>
        </authorList>
    </citation>
    <scope>NUCLEOTIDE SEQUENCE</scope>
    <source>
        <strain evidence="12">HAV1</strain>
    </source>
</reference>
<proteinExistence type="predicted"/>
<keyword evidence="9" id="KW-0030">Aminoacyl-tRNA synthetase</keyword>
<evidence type="ECO:0000313" key="12">
    <source>
        <dbReference type="EMBL" id="AYV80691.1"/>
    </source>
</evidence>
<feature type="domain" description="tRNA synthetases class I catalytic" evidence="11">
    <location>
        <begin position="18"/>
        <end position="326"/>
    </location>
</feature>
<evidence type="ECO:0000256" key="1">
    <source>
        <dbReference type="ARBA" id="ARBA00001947"/>
    </source>
</evidence>
<dbReference type="GO" id="GO:0004817">
    <property type="term" value="F:cysteine-tRNA ligase activity"/>
    <property type="evidence" value="ECO:0007669"/>
    <property type="project" value="UniProtKB-EC"/>
</dbReference>
<dbReference type="GO" id="GO:0046872">
    <property type="term" value="F:metal ion binding"/>
    <property type="evidence" value="ECO:0007669"/>
    <property type="project" value="UniProtKB-KW"/>
</dbReference>
<keyword evidence="5" id="KW-0547">Nucleotide-binding</keyword>
<gene>
    <name evidence="12" type="ORF">Harvfovirus4_55</name>
</gene>
<dbReference type="GO" id="GO:0005524">
    <property type="term" value="F:ATP binding"/>
    <property type="evidence" value="ECO:0007669"/>
    <property type="project" value="UniProtKB-KW"/>
</dbReference>
<dbReference type="FunFam" id="3.40.50.620:FF:000027">
    <property type="entry name" value="Cysteine--tRNA ligase, cytoplasmic"/>
    <property type="match status" value="1"/>
</dbReference>
<dbReference type="EMBL" id="MK072246">
    <property type="protein sequence ID" value="AYV80691.1"/>
    <property type="molecule type" value="Genomic_DNA"/>
</dbReference>
<dbReference type="NCBIfam" id="TIGR00435">
    <property type="entry name" value="cysS"/>
    <property type="match status" value="1"/>
</dbReference>
<evidence type="ECO:0000256" key="10">
    <source>
        <dbReference type="ARBA" id="ARBA00031499"/>
    </source>
</evidence>
<accession>A0A3G5A3C9</accession>
<dbReference type="PANTHER" id="PTHR10890">
    <property type="entry name" value="CYSTEINYL-TRNA SYNTHETASE"/>
    <property type="match status" value="1"/>
</dbReference>
<keyword evidence="4" id="KW-0479">Metal-binding</keyword>
<organism evidence="12">
    <name type="scientific">Harvfovirus sp</name>
    <dbReference type="NCBI Taxonomy" id="2487768"/>
    <lineage>
        <taxon>Viruses</taxon>
        <taxon>Varidnaviria</taxon>
        <taxon>Bamfordvirae</taxon>
        <taxon>Nucleocytoviricota</taxon>
        <taxon>Megaviricetes</taxon>
        <taxon>Imitervirales</taxon>
        <taxon>Mimiviridae</taxon>
        <taxon>Klosneuvirinae</taxon>
    </lineage>
</organism>
<sequence>MAHVIINGEEIVIPSTRAQKCYICGPTVYAEAHVGHARTYLMFDIIRRIFKDYFRQEMAVVMNITDIDDKIIAKAAEEQSTVKDIAMKYEVSFFEDMDALGVERPMIVTRVTEYVGEIIEFIKVIVKNEFAYVVNGSVYFDTGAFRSRFPDSTAWNPFGLKTVDEDADPDGDAASYASGSLTASEKKCLRDFCLWKAKKTPEEPSWPSDFGEGRPAWSIECSVMATAAFGENLDYHFGGSDLKFPHHHNEILQILAYHNKIYKWTSHFLHFGHLNITGKKMSKSLKNFITIKDILKTYSPRQLRLLFLQHSWDKPLDYSEETMAASVILDKTIFEFQSYLLFFLRSKKTNIGKKWDATDTEFNDKFITSEANIDMFLRLENINTKSCLIELQKLISNTYNYIKTDNVVNGLVKNVFEYFMHLMKAFGLNYCEDPHPMEINVNLINLFVGYRDIVRECCLNLPNKKDIDAKTRDELLAILLDMRKNLLKSSDDVRSAMKAINIKLEDQIKGKPSIWKQIF</sequence>
<dbReference type="InterPro" id="IPR032678">
    <property type="entry name" value="tRNA-synt_1_cat_dom"/>
</dbReference>
<keyword evidence="6" id="KW-0862">Zinc</keyword>
<dbReference type="EC" id="6.1.1.16" evidence="2"/>